<evidence type="ECO:0007829" key="4">
    <source>
        <dbReference type="PDB" id="8BUW"/>
    </source>
</evidence>
<evidence type="ECO:0007829" key="6">
    <source>
        <dbReference type="PDB" id="8C1T"/>
    </source>
</evidence>
<dbReference type="PDB" id="8BV7">
    <property type="method" value="X-ray"/>
    <property type="resolution" value="1.80 A"/>
    <property type="chains" value="B=484-491"/>
</dbReference>
<reference evidence="6" key="4">
    <citation type="submission" date="2022-12" db="PDB data bank">
        <title>Crystal structure of Trichoplax Dlg PDZ1 domain in complex with Trichoplax Vangl peptide.</title>
        <authorList>
            <person name="Maddumage J.C."/>
            <person name="Kvansakul M."/>
        </authorList>
    </citation>
    <scope>X-RAY CRYSTALLOGRAPHY (2.20 ANGSTROMS) OF 484-491</scope>
</reference>
<evidence type="ECO:0007829" key="2">
    <source>
        <dbReference type="PDB" id="8BP4"/>
    </source>
</evidence>
<accession>A0A369S4B9</accession>
<evidence type="ECO:0007829" key="5">
    <source>
        <dbReference type="PDB" id="8BV7"/>
    </source>
</evidence>
<name>A0ACD6BAH3_9METZ</name>
<accession>A0ACD6BAH3</accession>
<reference evidence="3" key="2">
    <citation type="submission" date="2022-11" db="PDB data bank">
        <title>Crystal structure of Trichoplax Dlg PDZ2 domain in complex with Trichoplax Vangl peptide.</title>
        <authorList>
            <person name="Madduamge J.C."/>
            <person name="Kvansakul M."/>
            <person name="Humbert P.O."/>
        </authorList>
    </citation>
    <scope>X-RAY CRYSTALLOGRAPHY (2.70 ANGSTROMS) OF 484-491</scope>
</reference>
<gene>
    <name evidence="1" type="ORF">TrispH2_007180</name>
</gene>
<evidence type="ECO:0000313" key="1">
    <source>
        <dbReference type="EMBL" id="RDD41766.1"/>
    </source>
</evidence>
<reference evidence="5" key="5">
    <citation type="submission" date="2022-12" db="PDB data bank">
        <title>Crystal structure of Trichoplax Scribble PDZ1 domain in complex with Trichoplax the phosphorylated Vangl peptide.</title>
        <authorList>
            <person name="Maddumage J.C."/>
            <person name="Kvansakul M."/>
            <person name="Humbert P.O."/>
        </authorList>
    </citation>
    <scope>X-RAY CRYSTALLOGRAPHY (1.80 ANGSTROMS) OF 484-491</scope>
</reference>
<reference evidence="1" key="1">
    <citation type="journal article" date="2018" name="Sci. Rep.">
        <title>Trichoplax genomes reveal profound admixture and suggest stable wild populations without bisexual reproduction.</title>
        <authorList>
            <person name="Kamm K."/>
            <person name="Osigus H.J."/>
            <person name="Stadler P.F."/>
            <person name="DeSalle R."/>
            <person name="Schierwater B."/>
        </authorList>
    </citation>
    <scope>NUCLEOTIDE SEQUENCE</scope>
    <source>
        <strain evidence="1">Panama</strain>
    </source>
</reference>
<dbReference type="PDB" id="8C1T">
    <property type="method" value="X-ray"/>
    <property type="resolution" value="2.20 A"/>
    <property type="chains" value="E/F/G/H=484-491"/>
</dbReference>
<sequence>MSSQDGEDVVEVHVIRQDENWGVGPSGRATSIATSDRSAGMGNVTFRRDHDDDDDENPAPWNSLLSIGVPIAVGTLALLTPLIFILLPFMMGTTWQLSNCGNYCNGSYLTLAIKEIILLIGIWALYSRHHSHYTLPRLISYKLFVLSLVLMVTICYWIYYVVAVIIPKSSDYASIVDLAVSLVDIFLFLHYISLILLEIRQQRNHTQFILKVVRDPDGQQQYYHLHRTSIQLAALTILQYYYRDFTAYNSAMEKMLERYVGRSQTALTLYDIDGRSGDVEAMSTRSRSVITASTKRGGGSAINGNRNDRYHNETEFYKRIDKRRARLIAAAEEAFEHINRLRQDEQDRSGPPMNPDDVAHAIFPCMARQLQKYLRATKQQTWYKIDSILRHLSHCVALGATSKTFLQRYLTTRHCAIPLEDDDRNKPHHWSLESELPAHKSLHEGAWFVLKRNEVSLIVSVVRLPQYNITEHTLDHTGRRIRLNPNPETSV</sequence>
<organism evidence="1">
    <name type="scientific">Trichoplax sp. H2</name>
    <dbReference type="NCBI Taxonomy" id="287889"/>
    <lineage>
        <taxon>Eukaryota</taxon>
        <taxon>Metazoa</taxon>
        <taxon>Placozoa</taxon>
        <taxon>Uniplacotomia</taxon>
        <taxon>Trichoplacea</taxon>
        <taxon>Trichoplacidae</taxon>
        <taxon>Trichoplax</taxon>
    </lineage>
</organism>
<reference evidence="4" key="6">
    <citation type="submission" date="2022-12" db="PDB data bank">
        <title>Crystal structure of Trichoplax Scribble PDZ1 domain in complex with Trichoplax Vangl peptide.</title>
        <authorList>
            <person name="Maddumage J.C."/>
            <person name="Kvansakul M."/>
            <person name="Humbert P.O."/>
        </authorList>
    </citation>
    <scope>X-RAY CRYSTALLOGRAPHY (2.85 ANGSTROMS) OF 484-491</scope>
</reference>
<evidence type="ECO:0007829" key="3">
    <source>
        <dbReference type="PDB" id="8BQ8"/>
    </source>
</evidence>
<dbReference type="PDB" id="8BUW">
    <property type="method" value="X-ray"/>
    <property type="resolution" value="2.85 A"/>
    <property type="chains" value="C/D=484-491"/>
</dbReference>
<dbReference type="PDB" id="8BQ8">
    <property type="method" value="X-ray"/>
    <property type="resolution" value="2.70 A"/>
    <property type="chains" value="D/E/F=484-491"/>
</dbReference>
<reference evidence="2" key="3">
    <citation type="submission" date="2022-11" db="PDB data bank">
        <title>Crystal structure of Trichoplax Scribble PDZ2 domain in complex with Trichoplax Vangl peptide.</title>
        <authorList>
            <person name="Maddumage J.C."/>
            <person name="Humbert P.O."/>
            <person name="Kvansakul M."/>
        </authorList>
    </citation>
    <scope>X-RAY CRYSTALLOGRAPHY (1.15 ANGSTROMS) OF 484-491</scope>
</reference>
<keyword evidence="2 3" id="KW-0002">3D-structure</keyword>
<protein>
    <submittedName>
        <fullName evidence="1">Vang-like protein 1</fullName>
    </submittedName>
</protein>
<comment type="caution">
    <text evidence="1">The sequence shown here is derived from an EMBL/GenBank/DDBJ whole genome shotgun (WGS) entry which is preliminary data.</text>
</comment>
<proteinExistence type="evidence at protein level"/>
<dbReference type="PDB" id="8BP4">
    <property type="method" value="X-ray"/>
    <property type="resolution" value="1.15 A"/>
    <property type="chains" value="D/E/F=484-491"/>
</dbReference>
<dbReference type="EMBL" id="NOWV01000068">
    <property type="protein sequence ID" value="RDD41766.1"/>
    <property type="molecule type" value="Genomic_DNA"/>
</dbReference>